<reference evidence="1" key="2">
    <citation type="submission" date="2020-02" db="EMBL/GenBank/DDBJ databases">
        <authorList>
            <consortium name="NCBI Pathogen Detection Project"/>
        </authorList>
    </citation>
    <scope>NUCLEOTIDE SEQUENCE</scope>
    <source>
        <strain evidence="1">MA.CK_94/00001630</strain>
    </source>
</reference>
<comment type="caution">
    <text evidence="1">The sequence shown here is derived from an EMBL/GenBank/DDBJ whole genome shotgun (WGS) entry which is preliminary data.</text>
</comment>
<evidence type="ECO:0000313" key="1">
    <source>
        <dbReference type="EMBL" id="HAG2283986.1"/>
    </source>
</evidence>
<name>A0A759YRP2_SALER</name>
<reference evidence="1" key="1">
    <citation type="journal article" date="2018" name="Genome Biol.">
        <title>SKESA: strategic k-mer extension for scrupulous assemblies.</title>
        <authorList>
            <person name="Souvorov A."/>
            <person name="Agarwala R."/>
            <person name="Lipman D.J."/>
        </authorList>
    </citation>
    <scope>NUCLEOTIDE SEQUENCE</scope>
    <source>
        <strain evidence="1">MA.CK_94/00001630</strain>
    </source>
</reference>
<dbReference type="EMBL" id="DAAXRP010000018">
    <property type="protein sequence ID" value="HAG2283986.1"/>
    <property type="molecule type" value="Genomic_DNA"/>
</dbReference>
<proteinExistence type="predicted"/>
<protein>
    <submittedName>
        <fullName evidence="1">Uncharacterized protein</fullName>
    </submittedName>
</protein>
<dbReference type="AlphaFoldDB" id="A0A759YRP2"/>
<accession>A0A759YRP2</accession>
<organism evidence="1">
    <name type="scientific">Salmonella enterica</name>
    <name type="common">Salmonella choleraesuis</name>
    <dbReference type="NCBI Taxonomy" id="28901"/>
    <lineage>
        <taxon>Bacteria</taxon>
        <taxon>Pseudomonadati</taxon>
        <taxon>Pseudomonadota</taxon>
        <taxon>Gammaproteobacteria</taxon>
        <taxon>Enterobacterales</taxon>
        <taxon>Enterobacteriaceae</taxon>
        <taxon>Salmonella</taxon>
    </lineage>
</organism>
<gene>
    <name evidence="1" type="ORF">G8W61_004341</name>
</gene>
<sequence length="58" mass="6119">MTTVAIVTAGVSKLVDSVRLAAGAFGCLPGAFVNGRQRKAPNDFFINQSRQISNASQH</sequence>